<dbReference type="SUPFAM" id="SSF56281">
    <property type="entry name" value="Metallo-hydrolase/oxidoreductase"/>
    <property type="match status" value="1"/>
</dbReference>
<dbReference type="PANTHER" id="PTHR42663">
    <property type="entry name" value="HYDROLASE C777.06C-RELATED-RELATED"/>
    <property type="match status" value="1"/>
</dbReference>
<feature type="domain" description="Metallo-beta-lactamase" evidence="1">
    <location>
        <begin position="7"/>
        <end position="203"/>
    </location>
</feature>
<gene>
    <name evidence="2" type="ORF">AC482_04565</name>
</gene>
<evidence type="ECO:0000259" key="1">
    <source>
        <dbReference type="SMART" id="SM00849"/>
    </source>
</evidence>
<accession>A0A0M0BP13</accession>
<evidence type="ECO:0000313" key="2">
    <source>
        <dbReference type="EMBL" id="KON30164.1"/>
    </source>
</evidence>
<dbReference type="PANTHER" id="PTHR42663:SF6">
    <property type="entry name" value="HYDROLASE C777.06C-RELATED"/>
    <property type="match status" value="1"/>
</dbReference>
<dbReference type="Proteomes" id="UP000037210">
    <property type="component" value="Unassembled WGS sequence"/>
</dbReference>
<dbReference type="InterPro" id="IPR036866">
    <property type="entry name" value="RibonucZ/Hydroxyglut_hydro"/>
</dbReference>
<comment type="caution">
    <text evidence="2">The sequence shown here is derived from an EMBL/GenBank/DDBJ whole genome shotgun (WGS) entry which is preliminary data.</text>
</comment>
<dbReference type="AlphaFoldDB" id="A0A0M0BP13"/>
<organism evidence="2 3">
    <name type="scientific">miscellaneous Crenarchaeota group-15 archaeon DG-45</name>
    <dbReference type="NCBI Taxonomy" id="1685127"/>
    <lineage>
        <taxon>Archaea</taxon>
        <taxon>Candidatus Bathyarchaeota</taxon>
        <taxon>MCG-15</taxon>
    </lineage>
</organism>
<dbReference type="InterPro" id="IPR001279">
    <property type="entry name" value="Metallo-B-lactamas"/>
</dbReference>
<sequence length="259" mass="27291">MITQRRRTAGIRLVHGPTQVHIDPGPGALVFSNWAGLSPQRLDAVIVSHCHPDHYCDAEVLIEAMSRGATERRGTLAAAGSVIHGNGIGPGVSAYHRGIVGRIEALEPGTAFEVGAVSFTAIEARHSDPGTVGLRLEAGGVGAVGYTSDTGYFPELGDLYGGVRLLIMCAMRPRGHPLHLHLSTDEALKIVERARPGCVVLTHFGMRMLDAGPEAEASHLEENTGVPAVAARDGMSIALAEAIEVAGPRKRDGIRIIEA</sequence>
<reference evidence="2 3" key="1">
    <citation type="submission" date="2015-06" db="EMBL/GenBank/DDBJ databases">
        <title>New insights into the roles of widespread benthic archaea in carbon and nitrogen cycling.</title>
        <authorList>
            <person name="Lazar C.S."/>
            <person name="Baker B.J."/>
            <person name="Seitz K.W."/>
            <person name="Hyde A.S."/>
            <person name="Dick G.J."/>
            <person name="Hinrichs K.-U."/>
            <person name="Teske A.P."/>
        </authorList>
    </citation>
    <scope>NUCLEOTIDE SEQUENCE [LARGE SCALE GENOMIC DNA]</scope>
    <source>
        <strain evidence="2">DG-45</strain>
    </source>
</reference>
<evidence type="ECO:0000313" key="3">
    <source>
        <dbReference type="Proteomes" id="UP000037210"/>
    </source>
</evidence>
<dbReference type="Gene3D" id="3.60.15.10">
    <property type="entry name" value="Ribonuclease Z/Hydroxyacylglutathione hydrolase-like"/>
    <property type="match status" value="1"/>
</dbReference>
<dbReference type="SMART" id="SM00849">
    <property type="entry name" value="Lactamase_B"/>
    <property type="match status" value="1"/>
</dbReference>
<dbReference type="EMBL" id="LFWZ01000039">
    <property type="protein sequence ID" value="KON30164.1"/>
    <property type="molecule type" value="Genomic_DNA"/>
</dbReference>
<protein>
    <recommendedName>
        <fullName evidence="1">Metallo-beta-lactamase domain-containing protein</fullName>
    </recommendedName>
</protein>
<dbReference type="Pfam" id="PF12706">
    <property type="entry name" value="Lactamase_B_2"/>
    <property type="match status" value="1"/>
</dbReference>
<name>A0A0M0BP13_9ARCH</name>
<proteinExistence type="predicted"/>